<keyword evidence="3" id="KW-1185">Reference proteome</keyword>
<organism evidence="2 3">
    <name type="scientific">Plakobranchus ocellatus</name>
    <dbReference type="NCBI Taxonomy" id="259542"/>
    <lineage>
        <taxon>Eukaryota</taxon>
        <taxon>Metazoa</taxon>
        <taxon>Spiralia</taxon>
        <taxon>Lophotrochozoa</taxon>
        <taxon>Mollusca</taxon>
        <taxon>Gastropoda</taxon>
        <taxon>Heterobranchia</taxon>
        <taxon>Euthyneura</taxon>
        <taxon>Panpulmonata</taxon>
        <taxon>Sacoglossa</taxon>
        <taxon>Placobranchoidea</taxon>
        <taxon>Plakobranchidae</taxon>
        <taxon>Plakobranchus</taxon>
    </lineage>
</organism>
<accession>A0AAV4CK44</accession>
<feature type="compositionally biased region" description="Acidic residues" evidence="1">
    <location>
        <begin position="1"/>
        <end position="31"/>
    </location>
</feature>
<gene>
    <name evidence="2" type="ORF">PoB_005979600</name>
</gene>
<name>A0AAV4CK44_9GAST</name>
<sequence>MHNYDDDDDNDDDNNNNDYDDDDDDDDDDNDDRNGNDYEQSEIMICFSEMSLDDLAVNMVHYDLEQTKICITHTVRRTNKDLALAAAVQCKDLIVC</sequence>
<reference evidence="2 3" key="1">
    <citation type="journal article" date="2021" name="Elife">
        <title>Chloroplast acquisition without the gene transfer in kleptoplastic sea slugs, Plakobranchus ocellatus.</title>
        <authorList>
            <person name="Maeda T."/>
            <person name="Takahashi S."/>
            <person name="Yoshida T."/>
            <person name="Shimamura S."/>
            <person name="Takaki Y."/>
            <person name="Nagai Y."/>
            <person name="Toyoda A."/>
            <person name="Suzuki Y."/>
            <person name="Arimoto A."/>
            <person name="Ishii H."/>
            <person name="Satoh N."/>
            <person name="Nishiyama T."/>
            <person name="Hasebe M."/>
            <person name="Maruyama T."/>
            <person name="Minagawa J."/>
            <person name="Obokata J."/>
            <person name="Shigenobu S."/>
        </authorList>
    </citation>
    <scope>NUCLEOTIDE SEQUENCE [LARGE SCALE GENOMIC DNA]</scope>
</reference>
<evidence type="ECO:0000313" key="3">
    <source>
        <dbReference type="Proteomes" id="UP000735302"/>
    </source>
</evidence>
<feature type="region of interest" description="Disordered" evidence="1">
    <location>
        <begin position="1"/>
        <end position="39"/>
    </location>
</feature>
<comment type="caution">
    <text evidence="2">The sequence shown here is derived from an EMBL/GenBank/DDBJ whole genome shotgun (WGS) entry which is preliminary data.</text>
</comment>
<evidence type="ECO:0000256" key="1">
    <source>
        <dbReference type="SAM" id="MobiDB-lite"/>
    </source>
</evidence>
<dbReference type="AlphaFoldDB" id="A0AAV4CK44"/>
<protein>
    <submittedName>
        <fullName evidence="2">Uncharacterized protein</fullName>
    </submittedName>
</protein>
<proteinExistence type="predicted"/>
<evidence type="ECO:0000313" key="2">
    <source>
        <dbReference type="EMBL" id="GFO33291.1"/>
    </source>
</evidence>
<dbReference type="Proteomes" id="UP000735302">
    <property type="component" value="Unassembled WGS sequence"/>
</dbReference>
<dbReference type="EMBL" id="BLXT01006766">
    <property type="protein sequence ID" value="GFO33291.1"/>
    <property type="molecule type" value="Genomic_DNA"/>
</dbReference>